<reference evidence="2 4" key="2">
    <citation type="submission" date="2016-12" db="EMBL/GenBank/DDBJ databases">
        <title>Clostridium tepidum sp. nov., a close relative of Clostridium sporogenes and Clostridium botulinum Group I.</title>
        <authorList>
            <person name="Dobritsa A.P."/>
            <person name="Kutumbaka K."/>
            <person name="Werner K."/>
            <person name="Samadpour M."/>
        </authorList>
    </citation>
    <scope>NUCLEOTIDE SEQUENCE [LARGE SCALE GENOMIC DNA]</scope>
    <source>
        <strain evidence="2 4">PE</strain>
    </source>
</reference>
<evidence type="ECO:0000259" key="1">
    <source>
        <dbReference type="Pfam" id="PF16472"/>
    </source>
</evidence>
<gene>
    <name evidence="2" type="ORF">BS637_01150</name>
    <name evidence="3" type="ORF">BS638_10480</name>
</gene>
<reference evidence="3 5" key="1">
    <citation type="submission" date="2016-12" db="EMBL/GenBank/DDBJ databases">
        <title>Clostridium tepidum sp. nov., a close relative of Clostridium sporogenes and Clostridium botulinum Group I.</title>
        <authorList>
            <person name="Dobritsa A.P."/>
            <person name="Kutumbaka K.K."/>
            <person name="Werner K."/>
            <person name="Wiedmann M."/>
            <person name="Asmus A."/>
            <person name="Samadpour M."/>
        </authorList>
    </citation>
    <scope>NUCLEOTIDE SEQUENCE [LARGE SCALE GENOMIC DNA]</scope>
    <source>
        <strain evidence="3 5">IEH 97212</strain>
    </source>
</reference>
<dbReference type="RefSeq" id="WP_078022653.1">
    <property type="nucleotide sequence ID" value="NZ_JADPGM010000003.1"/>
</dbReference>
<dbReference type="OrthoDB" id="1676127at2"/>
<evidence type="ECO:0000313" key="4">
    <source>
        <dbReference type="Proteomes" id="UP000190206"/>
    </source>
</evidence>
<dbReference type="STRING" id="1962263.BS637_01150"/>
<dbReference type="Proteomes" id="UP000190206">
    <property type="component" value="Unassembled WGS sequence"/>
</dbReference>
<dbReference type="InterPro" id="IPR053369">
    <property type="entry name" value="SrfA-induced_signal"/>
</dbReference>
<accession>A0A1S9I2H1</accession>
<proteinExistence type="predicted"/>
<dbReference type="InterPro" id="IPR032485">
    <property type="entry name" value="LRP1-like_beta_prop"/>
</dbReference>
<keyword evidence="4" id="KW-1185">Reference proteome</keyword>
<evidence type="ECO:0000313" key="3">
    <source>
        <dbReference type="EMBL" id="OOO64537.1"/>
    </source>
</evidence>
<comment type="caution">
    <text evidence="3">The sequence shown here is derived from an EMBL/GenBank/DDBJ whole genome shotgun (WGS) entry which is preliminary data.</text>
</comment>
<dbReference type="Pfam" id="PF16472">
    <property type="entry name" value="DUF5050"/>
    <property type="match status" value="1"/>
</dbReference>
<name>A0A1S9I2H1_9CLOT</name>
<dbReference type="PANTHER" id="PTHR32256:SF17">
    <property type="entry name" value="EGF-LIKE DOMAIN-CONTAINING PROTEIN"/>
    <property type="match status" value="1"/>
</dbReference>
<dbReference type="AlphaFoldDB" id="A0A1S9I2H1"/>
<sequence length="429" mass="50523">MRNKFVDLNLKFNDEIDERSIHSNILIVKDINGNIVTSHVKVEKKNILNIKIKVDKEDMCNEYTLEFKEVIYSRSGNAFKELNNIKVCLNKGEVENNGARIVKEDNWIYYSGNKKIYTYMDYNPNGEIRKINLDGSLNIKLCDDFASNIWINGQWLYYINYKGDKEENYLYRIKKDGTLRERLTDTTINSLVFSDNYIFYSQYISPSSKDNYKIYRIKKDGSNKIELNNVRGKNLIIQGPYLYYLNIDDNCSIYRIRVDGLDINKINNYSSRVFMEIKDGWIYYINEELGNNLYRITLDGKYEEKLNNDNCINAIMDNEYIYYGVSINNNKTYLYKININGLERKKICEEDCSRSIVLSKNNIYFSGNNNKGIYKIRKTGGKPSVIMKDNALSLDIVGNWLYYYKLNLDELSMKLHRINLCDNIEQEVL</sequence>
<protein>
    <submittedName>
        <fullName evidence="3">DUF5050 domain-containing protein</fullName>
    </submittedName>
</protein>
<dbReference type="Gene3D" id="2.120.10.30">
    <property type="entry name" value="TolB, C-terminal domain"/>
    <property type="match status" value="1"/>
</dbReference>
<dbReference type="Proteomes" id="UP000190256">
    <property type="component" value="Unassembled WGS sequence"/>
</dbReference>
<dbReference type="InterPro" id="IPR011042">
    <property type="entry name" value="6-blade_b-propeller_TolB-like"/>
</dbReference>
<evidence type="ECO:0000313" key="5">
    <source>
        <dbReference type="Proteomes" id="UP000190256"/>
    </source>
</evidence>
<organism evidence="3 5">
    <name type="scientific">Clostridium tepidum</name>
    <dbReference type="NCBI Taxonomy" id="1962263"/>
    <lineage>
        <taxon>Bacteria</taxon>
        <taxon>Bacillati</taxon>
        <taxon>Bacillota</taxon>
        <taxon>Clostridia</taxon>
        <taxon>Eubacteriales</taxon>
        <taxon>Clostridiaceae</taxon>
        <taxon>Clostridium</taxon>
    </lineage>
</organism>
<dbReference type="PANTHER" id="PTHR32256">
    <property type="match status" value="1"/>
</dbReference>
<dbReference type="EMBL" id="MRAE01000028">
    <property type="protein sequence ID" value="OOO64537.1"/>
    <property type="molecule type" value="Genomic_DNA"/>
</dbReference>
<evidence type="ECO:0000313" key="2">
    <source>
        <dbReference type="EMBL" id="OOO63664.1"/>
    </source>
</evidence>
<feature type="domain" description="Prolow-density lipoprotein receptor-related protein 1-like beta-propeller" evidence="1">
    <location>
        <begin position="96"/>
        <end position="370"/>
    </location>
</feature>
<dbReference type="SUPFAM" id="SSF82171">
    <property type="entry name" value="DPP6 N-terminal domain-like"/>
    <property type="match status" value="1"/>
</dbReference>
<dbReference type="EMBL" id="MRAD01000001">
    <property type="protein sequence ID" value="OOO63664.1"/>
    <property type="molecule type" value="Genomic_DNA"/>
</dbReference>